<protein>
    <recommendedName>
        <fullName evidence="7">Secretion system C-terminal sorting domain-containing protein</fullName>
    </recommendedName>
</protein>
<evidence type="ECO:0000313" key="6">
    <source>
        <dbReference type="Proteomes" id="UP001155010"/>
    </source>
</evidence>
<sequence>MAWADVDGDGDADLLVIGNQTGDPENAEPSATLYENQGDGTFSPMDAGLTGVSAGAAAFGDFNGDGHPDLAVTGNEGGFSVENLPENSARIYENEGDGTFTPLNVGIDGVTVGSVDWGDVDGDGDLDLVVTGNIGGVGDLCPDFPPFIDPPPVCDDPDPSIRIYQNENGSFSQLDAGISEGVALGAARFGDIDDDGDPDLAVTGGQGSLENPVPYAAIYENDGTGTFSSVNAPLTNTAGRSVAWADVNGDASLDLLAAGLEADSVQRTRLYLNDGDGDFSESDTDLKNVAAGAISPADVDLDGDADLLLSGRDTTGAPVAKVYENDGTGAFTPFGANLTPVEGSAAAWGDIDGNVVPDLALVGRDVDSTATATLYENQMGGSAEAQFIHNAADPAASTVDVYFGRERAVDDLGFRSATGFVEVPSGLDIEAGVAPSGSTGPDEIIASQTLTFDAETAHTVVANGVLDPSAFADNPEGEPIDFTFFVEPDADTSAAPGTVDFRAVHGATDAPTVDIVDNGAILFGELTYGNVTPNYRSTTAEKRVLTVTPSDADTSIAVFRTDLSGLSGTGATMLASGFVTPSSNQDGPPFRLLAARPTGEVLTFSPNRSPTVATPPPDDTLKAPGPPLRLIELERTVFDDPDGDPLTISAASENPTVVEVMEDTAQVLLQPGTPGTTEVTITATDGITAAATSLQVTVEERTGEEPVAHALALVNASGEGQAFDFGGTGNKVVPKGVDGSGPVEVQRFGSAPEDSTGISEENVSQYRAVITAGEDLRLGSDTEVRFPVEDFGGIEDPMQVLVYSRPTPGEGTFEALPTSVDESGTPADPSDDEIVASTGSFSEFVLASDSQPLPVDLVNFTATVNEENVQLRWRTIRETNNAGFRVQYERAAGWEALGFVPSKASDGSTSRAQSYRFVVDRRLGPGTHRFRLEQVDLDRSTTLSDTVQVEIGMEGALHLSAPAPNPAAERATLSFAVQEGTKAEVTMYDVLGQRVRTLYEGRPPGEEGRRLTVETRDLPSGVYVVRLRAGGQTQTRRLTVVQ</sequence>
<evidence type="ECO:0000256" key="1">
    <source>
        <dbReference type="ARBA" id="ARBA00022729"/>
    </source>
</evidence>
<dbReference type="EMBL" id="JANUBB010000006">
    <property type="protein sequence ID" value="MCS3951711.1"/>
    <property type="molecule type" value="Genomic_DNA"/>
</dbReference>
<organism evidence="5 6">
    <name type="scientific">Salinibacter ruber</name>
    <dbReference type="NCBI Taxonomy" id="146919"/>
    <lineage>
        <taxon>Bacteria</taxon>
        <taxon>Pseudomonadati</taxon>
        <taxon>Rhodothermota</taxon>
        <taxon>Rhodothermia</taxon>
        <taxon>Rhodothermales</taxon>
        <taxon>Salinibacteraceae</taxon>
        <taxon>Salinibacter</taxon>
    </lineage>
</organism>
<dbReference type="InterPro" id="IPR028994">
    <property type="entry name" value="Integrin_alpha_N"/>
</dbReference>
<dbReference type="Pfam" id="PF18962">
    <property type="entry name" value="Por_Secre_tail"/>
    <property type="match status" value="1"/>
</dbReference>
<keyword evidence="1" id="KW-0732">Signal</keyword>
<feature type="compositionally biased region" description="Acidic residues" evidence="2">
    <location>
        <begin position="1"/>
        <end position="12"/>
    </location>
</feature>
<dbReference type="Pfam" id="PF13517">
    <property type="entry name" value="FG-GAP_3"/>
    <property type="match status" value="4"/>
</dbReference>
<evidence type="ECO:0008006" key="7">
    <source>
        <dbReference type="Google" id="ProtNLM"/>
    </source>
</evidence>
<feature type="region of interest" description="Disordered" evidence="2">
    <location>
        <begin position="1"/>
        <end position="29"/>
    </location>
</feature>
<dbReference type="InterPro" id="IPR026444">
    <property type="entry name" value="Secre_tail"/>
</dbReference>
<feature type="domain" description="DUF4397" evidence="3">
    <location>
        <begin position="392"/>
        <end position="515"/>
    </location>
</feature>
<evidence type="ECO:0000313" key="5">
    <source>
        <dbReference type="EMBL" id="MCS3951711.1"/>
    </source>
</evidence>
<feature type="region of interest" description="Disordered" evidence="2">
    <location>
        <begin position="601"/>
        <end position="625"/>
    </location>
</feature>
<name>A0A9X2ZS39_9BACT</name>
<dbReference type="Gene3D" id="2.60.40.10">
    <property type="entry name" value="Immunoglobulins"/>
    <property type="match status" value="1"/>
</dbReference>
<proteinExistence type="predicted"/>
<evidence type="ECO:0000259" key="4">
    <source>
        <dbReference type="Pfam" id="PF18962"/>
    </source>
</evidence>
<comment type="caution">
    <text evidence="5">The sequence shown here is derived from an EMBL/GenBank/DDBJ whole genome shotgun (WGS) entry which is preliminary data.</text>
</comment>
<dbReference type="AlphaFoldDB" id="A0A9X2ZS39"/>
<feature type="domain" description="Secretion system C-terminal sorting" evidence="4">
    <location>
        <begin position="964"/>
        <end position="1039"/>
    </location>
</feature>
<evidence type="ECO:0000256" key="2">
    <source>
        <dbReference type="SAM" id="MobiDB-lite"/>
    </source>
</evidence>
<accession>A0A9X2ZS39</accession>
<dbReference type="Proteomes" id="UP001155010">
    <property type="component" value="Unassembled WGS sequence"/>
</dbReference>
<dbReference type="PANTHER" id="PTHR44103:SF1">
    <property type="entry name" value="PROPROTEIN CONVERTASE P"/>
    <property type="match status" value="1"/>
</dbReference>
<evidence type="ECO:0000259" key="3">
    <source>
        <dbReference type="Pfam" id="PF14344"/>
    </source>
</evidence>
<dbReference type="NCBIfam" id="TIGR04183">
    <property type="entry name" value="Por_Secre_tail"/>
    <property type="match status" value="1"/>
</dbReference>
<dbReference type="SUPFAM" id="SSF69318">
    <property type="entry name" value="Integrin alpha N-terminal domain"/>
    <property type="match status" value="1"/>
</dbReference>
<dbReference type="InterPro" id="IPR025510">
    <property type="entry name" value="DUF4397"/>
</dbReference>
<dbReference type="Gene3D" id="2.130.10.130">
    <property type="entry name" value="Integrin alpha, N-terminal"/>
    <property type="match status" value="2"/>
</dbReference>
<reference evidence="5" key="1">
    <citation type="submission" date="2022-08" db="EMBL/GenBank/DDBJ databases">
        <title>Genomic Encyclopedia of Type Strains, Phase V (KMG-V): Genome sequencing to study the core and pangenomes of soil and plant-associated prokaryotes.</title>
        <authorList>
            <person name="Whitman W."/>
        </authorList>
    </citation>
    <scope>NUCLEOTIDE SEQUENCE</scope>
    <source>
        <strain evidence="5">SP2017</strain>
    </source>
</reference>
<dbReference type="RefSeq" id="WP_259081835.1">
    <property type="nucleotide sequence ID" value="NZ_JANTZN010000005.1"/>
</dbReference>
<gene>
    <name evidence="5" type="ORF">GGP83_001663</name>
</gene>
<dbReference type="PANTHER" id="PTHR44103">
    <property type="entry name" value="PROPROTEIN CONVERTASE P"/>
    <property type="match status" value="1"/>
</dbReference>
<dbReference type="Pfam" id="PF14344">
    <property type="entry name" value="DUF4397"/>
    <property type="match status" value="1"/>
</dbReference>
<dbReference type="InterPro" id="IPR013783">
    <property type="entry name" value="Ig-like_fold"/>
</dbReference>
<dbReference type="InterPro" id="IPR013517">
    <property type="entry name" value="FG-GAP"/>
</dbReference>